<sequence>MAKQAEILAVFDTLARRASDTLEVEVALRELATAAAHVLSIDGAGVAYRRAATMRDGQLLGGRLEYVHAVPQEVAHAEKTQIDFRDGPCQDSIATNSVVVEENLAIHPERWPVFAERALMTGVHAVAALPLHARGEVWGALTLYRHEAGSFTDGELRVAQVLADVACNFVMMAHDRQTALLAHQLAVHAATHDPLTGLPNRALLDDRLAHAVATAQRAHTPLAVLFVDLDGFKSINDTFGHEAGDRLLTTVAARLQGLLRAGDTLARLGGDEFVIVCEGLRADPGGAAAPDAVSAVVERIYAALSEPIDLGGAQARISASIGVATSEGEAPAELQAQTLLRQADQAMYAVKHMRRGTASPP</sequence>
<dbReference type="Pfam" id="PF00990">
    <property type="entry name" value="GGDEF"/>
    <property type="match status" value="1"/>
</dbReference>
<name>A0ABP9HFA5_9ACTN</name>
<evidence type="ECO:0000313" key="2">
    <source>
        <dbReference type="EMBL" id="GAA4969542.1"/>
    </source>
</evidence>
<dbReference type="InterPro" id="IPR003018">
    <property type="entry name" value="GAF"/>
</dbReference>
<dbReference type="RefSeq" id="WP_345711253.1">
    <property type="nucleotide sequence ID" value="NZ_BAABIL010000119.1"/>
</dbReference>
<dbReference type="CDD" id="cd01949">
    <property type="entry name" value="GGDEF"/>
    <property type="match status" value="1"/>
</dbReference>
<dbReference type="Proteomes" id="UP001501195">
    <property type="component" value="Unassembled WGS sequence"/>
</dbReference>
<organism evidence="2 3">
    <name type="scientific">Kineococcus glutinatus</name>
    <dbReference type="NCBI Taxonomy" id="1070872"/>
    <lineage>
        <taxon>Bacteria</taxon>
        <taxon>Bacillati</taxon>
        <taxon>Actinomycetota</taxon>
        <taxon>Actinomycetes</taxon>
        <taxon>Kineosporiales</taxon>
        <taxon>Kineosporiaceae</taxon>
        <taxon>Kineococcus</taxon>
    </lineage>
</organism>
<feature type="domain" description="GGDEF" evidence="1">
    <location>
        <begin position="220"/>
        <end position="361"/>
    </location>
</feature>
<dbReference type="PROSITE" id="PS50887">
    <property type="entry name" value="GGDEF"/>
    <property type="match status" value="1"/>
</dbReference>
<dbReference type="SMART" id="SM00267">
    <property type="entry name" value="GGDEF"/>
    <property type="match status" value="1"/>
</dbReference>
<dbReference type="PANTHER" id="PTHR46663:SF2">
    <property type="entry name" value="GGDEF DOMAIN-CONTAINING PROTEIN"/>
    <property type="match status" value="1"/>
</dbReference>
<dbReference type="NCBIfam" id="TIGR00254">
    <property type="entry name" value="GGDEF"/>
    <property type="match status" value="1"/>
</dbReference>
<dbReference type="InterPro" id="IPR029787">
    <property type="entry name" value="Nucleotide_cyclase"/>
</dbReference>
<dbReference type="Gene3D" id="3.30.70.270">
    <property type="match status" value="1"/>
</dbReference>
<reference evidence="3" key="1">
    <citation type="journal article" date="2019" name="Int. J. Syst. Evol. Microbiol.">
        <title>The Global Catalogue of Microorganisms (GCM) 10K type strain sequencing project: providing services to taxonomists for standard genome sequencing and annotation.</title>
        <authorList>
            <consortium name="The Broad Institute Genomics Platform"/>
            <consortium name="The Broad Institute Genome Sequencing Center for Infectious Disease"/>
            <person name="Wu L."/>
            <person name="Ma J."/>
        </authorList>
    </citation>
    <scope>NUCLEOTIDE SEQUENCE [LARGE SCALE GENOMIC DNA]</scope>
    <source>
        <strain evidence="3">JCM 18126</strain>
    </source>
</reference>
<dbReference type="InterPro" id="IPR052163">
    <property type="entry name" value="DGC-Regulatory_Protein"/>
</dbReference>
<proteinExistence type="predicted"/>
<dbReference type="InterPro" id="IPR029016">
    <property type="entry name" value="GAF-like_dom_sf"/>
</dbReference>
<dbReference type="SUPFAM" id="SSF55781">
    <property type="entry name" value="GAF domain-like"/>
    <property type="match status" value="1"/>
</dbReference>
<dbReference type="PANTHER" id="PTHR46663">
    <property type="entry name" value="DIGUANYLATE CYCLASE DGCT-RELATED"/>
    <property type="match status" value="1"/>
</dbReference>
<accession>A0ABP9HFA5</accession>
<protein>
    <recommendedName>
        <fullName evidence="1">GGDEF domain-containing protein</fullName>
    </recommendedName>
</protein>
<dbReference type="EMBL" id="BAABIL010000119">
    <property type="protein sequence ID" value="GAA4969542.1"/>
    <property type="molecule type" value="Genomic_DNA"/>
</dbReference>
<comment type="caution">
    <text evidence="2">The sequence shown here is derived from an EMBL/GenBank/DDBJ whole genome shotgun (WGS) entry which is preliminary data.</text>
</comment>
<dbReference type="Gene3D" id="3.30.450.40">
    <property type="match status" value="1"/>
</dbReference>
<evidence type="ECO:0000313" key="3">
    <source>
        <dbReference type="Proteomes" id="UP001501195"/>
    </source>
</evidence>
<dbReference type="SUPFAM" id="SSF55073">
    <property type="entry name" value="Nucleotide cyclase"/>
    <property type="match status" value="1"/>
</dbReference>
<keyword evidence="3" id="KW-1185">Reference proteome</keyword>
<gene>
    <name evidence="2" type="ORF">GCM10023225_09760</name>
</gene>
<dbReference type="SMART" id="SM00065">
    <property type="entry name" value="GAF"/>
    <property type="match status" value="1"/>
</dbReference>
<dbReference type="InterPro" id="IPR043128">
    <property type="entry name" value="Rev_trsase/Diguanyl_cyclase"/>
</dbReference>
<dbReference type="InterPro" id="IPR000160">
    <property type="entry name" value="GGDEF_dom"/>
</dbReference>
<evidence type="ECO:0000259" key="1">
    <source>
        <dbReference type="PROSITE" id="PS50887"/>
    </source>
</evidence>
<dbReference type="Pfam" id="PF01590">
    <property type="entry name" value="GAF"/>
    <property type="match status" value="1"/>
</dbReference>